<reference evidence="2 3" key="1">
    <citation type="submission" date="2016-10" db="EMBL/GenBank/DDBJ databases">
        <title>Comparative genomics of Bacillus thuringiensis reveals a path to pathogens against multiple invertebrate hosts.</title>
        <authorList>
            <person name="Zheng J."/>
            <person name="Gao Q."/>
            <person name="Liu H."/>
            <person name="Peng D."/>
            <person name="Ruan L."/>
            <person name="Sun M."/>
        </authorList>
    </citation>
    <scope>NUCLEOTIDE SEQUENCE [LARGE SCALE GENOMIC DNA]</scope>
    <source>
        <strain evidence="2">BGSC 4AC1</strain>
    </source>
</reference>
<feature type="domain" description="DJ-1/PfpI" evidence="1">
    <location>
        <begin position="2"/>
        <end position="166"/>
    </location>
</feature>
<evidence type="ECO:0000313" key="2">
    <source>
        <dbReference type="EMBL" id="OTW46666.1"/>
    </source>
</evidence>
<dbReference type="Proteomes" id="UP000195152">
    <property type="component" value="Unassembled WGS sequence"/>
</dbReference>
<proteinExistence type="predicted"/>
<dbReference type="GO" id="GO:0016740">
    <property type="term" value="F:transferase activity"/>
    <property type="evidence" value="ECO:0007669"/>
    <property type="project" value="UniProtKB-KW"/>
</dbReference>
<keyword evidence="2" id="KW-0315">Glutamine amidotransferase</keyword>
<dbReference type="Pfam" id="PF01965">
    <property type="entry name" value="DJ-1_PfpI"/>
    <property type="match status" value="1"/>
</dbReference>
<gene>
    <name evidence="2" type="ORF">BK699_18955</name>
</gene>
<dbReference type="PANTHER" id="PTHR48094">
    <property type="entry name" value="PROTEIN/NUCLEIC ACID DEGLYCASE DJ-1-RELATED"/>
    <property type="match status" value="1"/>
</dbReference>
<dbReference type="SUPFAM" id="SSF52317">
    <property type="entry name" value="Class I glutamine amidotransferase-like"/>
    <property type="match status" value="1"/>
</dbReference>
<protein>
    <submittedName>
        <fullName evidence="2">Glutamine amidotransferase</fullName>
    </submittedName>
</protein>
<dbReference type="InterPro" id="IPR050325">
    <property type="entry name" value="Prot/Nucl_acid_deglycase"/>
</dbReference>
<dbReference type="EMBL" id="NFCF01000079">
    <property type="protein sequence ID" value="OTW46666.1"/>
    <property type="molecule type" value="Genomic_DNA"/>
</dbReference>
<dbReference type="Gene3D" id="3.40.50.880">
    <property type="match status" value="1"/>
</dbReference>
<sequence>MKKALIFLFDGFAEFEVNIASLFLISKQFEIITATVDGKTVTGEGGFLCQPHVSMEHIEVADYELFIVPGGHIFDHLENDQLLSIVNKLHEQNKWIAGICAGTSLLHAAGVLNKKKFSTSLTSDEKQLAHLHEWEYKQNKDVTVDGKIITAVGSAYVEFATEIMKQLNLFNEAEAKENLQYFKNVTETCDGTLYK</sequence>
<comment type="caution">
    <text evidence="2">The sequence shown here is derived from an EMBL/GenBank/DDBJ whole genome shotgun (WGS) entry which is preliminary data.</text>
</comment>
<name>A0A242W578_BACTU</name>
<dbReference type="InterPro" id="IPR029062">
    <property type="entry name" value="Class_I_gatase-like"/>
</dbReference>
<accession>A0A242W578</accession>
<dbReference type="PANTHER" id="PTHR48094:SF12">
    <property type="entry name" value="PARKINSON DISEASE PROTEIN 7 HOMOLOG"/>
    <property type="match status" value="1"/>
</dbReference>
<organism evidence="2 3">
    <name type="scientific">Bacillus thuringiensis serovar mexicanensis</name>
    <dbReference type="NCBI Taxonomy" id="180868"/>
    <lineage>
        <taxon>Bacteria</taxon>
        <taxon>Bacillati</taxon>
        <taxon>Bacillota</taxon>
        <taxon>Bacilli</taxon>
        <taxon>Bacillales</taxon>
        <taxon>Bacillaceae</taxon>
        <taxon>Bacillus</taxon>
        <taxon>Bacillus cereus group</taxon>
    </lineage>
</organism>
<evidence type="ECO:0000313" key="3">
    <source>
        <dbReference type="Proteomes" id="UP000195152"/>
    </source>
</evidence>
<dbReference type="InterPro" id="IPR002818">
    <property type="entry name" value="DJ-1/PfpI"/>
</dbReference>
<evidence type="ECO:0000259" key="1">
    <source>
        <dbReference type="Pfam" id="PF01965"/>
    </source>
</evidence>
<dbReference type="AlphaFoldDB" id="A0A242W578"/>
<dbReference type="GO" id="GO:0005737">
    <property type="term" value="C:cytoplasm"/>
    <property type="evidence" value="ECO:0007669"/>
    <property type="project" value="TreeGrafter"/>
</dbReference>
<keyword evidence="2" id="KW-0808">Transferase</keyword>
<dbReference type="CDD" id="cd03140">
    <property type="entry name" value="GATase1_PfpI_3"/>
    <property type="match status" value="1"/>
</dbReference>
<dbReference type="RefSeq" id="WP_042987936.1">
    <property type="nucleotide sequence ID" value="NZ_NFCF01000079.1"/>
</dbReference>